<proteinExistence type="predicted"/>
<feature type="non-terminal residue" evidence="1">
    <location>
        <position position="224"/>
    </location>
</feature>
<gene>
    <name evidence="1" type="ORF">PCOR1329_LOCUS13560</name>
</gene>
<name>A0ABN9QQR6_9DINO</name>
<evidence type="ECO:0000313" key="2">
    <source>
        <dbReference type="Proteomes" id="UP001189429"/>
    </source>
</evidence>
<dbReference type="EMBL" id="CAUYUJ010004008">
    <property type="protein sequence ID" value="CAK0807782.1"/>
    <property type="molecule type" value="Genomic_DNA"/>
</dbReference>
<protein>
    <submittedName>
        <fullName evidence="1">Uncharacterized protein</fullName>
    </submittedName>
</protein>
<reference evidence="1" key="1">
    <citation type="submission" date="2023-10" db="EMBL/GenBank/DDBJ databases">
        <authorList>
            <person name="Chen Y."/>
            <person name="Shah S."/>
            <person name="Dougan E. K."/>
            <person name="Thang M."/>
            <person name="Chan C."/>
        </authorList>
    </citation>
    <scope>NUCLEOTIDE SEQUENCE [LARGE SCALE GENOMIC DNA]</scope>
</reference>
<comment type="caution">
    <text evidence="1">The sequence shown here is derived from an EMBL/GenBank/DDBJ whole genome shotgun (WGS) entry which is preliminary data.</text>
</comment>
<accession>A0ABN9QQR6</accession>
<evidence type="ECO:0000313" key="1">
    <source>
        <dbReference type="EMBL" id="CAK0807782.1"/>
    </source>
</evidence>
<sequence length="224" mass="24764">MRQVGIASRVVELRGKMAPLASLSERLSGDPSVMAAVPKREEHVLTLEIKKRREALAQTVHAMMDKVGKERSISMSHNVGDDCFIDNLKMTIAYSVAGQTDHVSDAFDSQPFAEVAKASLMQSMKATNFAQTRWQAAIDTVVEKIKEGIPEWQQLESILAAIKPHHGHQLFEASCATSLRQTMDAATVIVSLTFAIYHIHTTFAKCKGYRALDNEARALKAQLE</sequence>
<dbReference type="Proteomes" id="UP001189429">
    <property type="component" value="Unassembled WGS sequence"/>
</dbReference>
<keyword evidence="2" id="KW-1185">Reference proteome</keyword>
<organism evidence="1 2">
    <name type="scientific">Prorocentrum cordatum</name>
    <dbReference type="NCBI Taxonomy" id="2364126"/>
    <lineage>
        <taxon>Eukaryota</taxon>
        <taxon>Sar</taxon>
        <taxon>Alveolata</taxon>
        <taxon>Dinophyceae</taxon>
        <taxon>Prorocentrales</taxon>
        <taxon>Prorocentraceae</taxon>
        <taxon>Prorocentrum</taxon>
    </lineage>
</organism>